<feature type="domain" description="DUF4283" evidence="2">
    <location>
        <begin position="99"/>
        <end position="158"/>
    </location>
</feature>
<dbReference type="AlphaFoldDB" id="A0A9Q1GS93"/>
<proteinExistence type="predicted"/>
<dbReference type="PANTHER" id="PTHR31286">
    <property type="entry name" value="GLYCINE-RICH CELL WALL STRUCTURAL PROTEIN 1.8-LIKE"/>
    <property type="match status" value="1"/>
</dbReference>
<dbReference type="OrthoDB" id="425619at2759"/>
<evidence type="ECO:0000313" key="3">
    <source>
        <dbReference type="EMBL" id="KAJ8424344.1"/>
    </source>
</evidence>
<dbReference type="PANTHER" id="PTHR31286:SF165">
    <property type="entry name" value="DUF4283 DOMAIN-CONTAINING PROTEIN"/>
    <property type="match status" value="1"/>
</dbReference>
<dbReference type="InterPro" id="IPR040256">
    <property type="entry name" value="At4g02000-like"/>
</dbReference>
<dbReference type="InterPro" id="IPR025558">
    <property type="entry name" value="DUF4283"/>
</dbReference>
<comment type="caution">
    <text evidence="3">The sequence shown here is derived from an EMBL/GenBank/DDBJ whole genome shotgun (WGS) entry which is preliminary data.</text>
</comment>
<evidence type="ECO:0000256" key="1">
    <source>
        <dbReference type="SAM" id="MobiDB-lite"/>
    </source>
</evidence>
<dbReference type="Pfam" id="PF14111">
    <property type="entry name" value="DUF4283"/>
    <property type="match status" value="1"/>
</dbReference>
<sequence>MACRGRWGRPRQVQPQLSSPVDATPASEDPDAHSPSKLSLESPILVHPESASTPIPQVTTSSYASLVDPEEGTGLKFVSADEINGVKCTKLNQEDIILGANPPFEVIKGFINRVCENLLINKILLLRNGVFLVRFENLQDKEQVVKKGVYFFDNKPFLSIKSLPLWIRLPDLDIKNWGSESLSKICSVLGIPLKTDRYIKDRAMINYARVLVEFPLEGPFPEIVDFFNENNTLIRQSVAYEWLPSKCSHCHMFGHLEEVYRKKGVIQKEWWRVDKPAAPPPTAAASSSDPEGFTPIRRRESSRQPEMSINQHALQQDSRFSILENEIQNVEKVAAVTFPGWRWAHNFSLNNKGRLWLAWNPKEYAMELSSYIYTLKNAEGETVEGFDQISKVMGKFYTNLLGTKTLRKVPWDKIIWAQTVILRHSSTTWILAHGGLPTRVRLNQHIPQSTTLYKLCH</sequence>
<evidence type="ECO:0000259" key="2">
    <source>
        <dbReference type="Pfam" id="PF14111"/>
    </source>
</evidence>
<name>A0A9Q1GS93_9CARY</name>
<dbReference type="EMBL" id="JAKOGI010001705">
    <property type="protein sequence ID" value="KAJ8424344.1"/>
    <property type="molecule type" value="Genomic_DNA"/>
</dbReference>
<feature type="region of interest" description="Disordered" evidence="1">
    <location>
        <begin position="1"/>
        <end position="39"/>
    </location>
</feature>
<organism evidence="3 4">
    <name type="scientific">Carnegiea gigantea</name>
    <dbReference type="NCBI Taxonomy" id="171969"/>
    <lineage>
        <taxon>Eukaryota</taxon>
        <taxon>Viridiplantae</taxon>
        <taxon>Streptophyta</taxon>
        <taxon>Embryophyta</taxon>
        <taxon>Tracheophyta</taxon>
        <taxon>Spermatophyta</taxon>
        <taxon>Magnoliopsida</taxon>
        <taxon>eudicotyledons</taxon>
        <taxon>Gunneridae</taxon>
        <taxon>Pentapetalae</taxon>
        <taxon>Caryophyllales</taxon>
        <taxon>Cactineae</taxon>
        <taxon>Cactaceae</taxon>
        <taxon>Cactoideae</taxon>
        <taxon>Echinocereeae</taxon>
        <taxon>Carnegiea</taxon>
    </lineage>
</organism>
<dbReference type="Proteomes" id="UP001153076">
    <property type="component" value="Unassembled WGS sequence"/>
</dbReference>
<evidence type="ECO:0000313" key="4">
    <source>
        <dbReference type="Proteomes" id="UP001153076"/>
    </source>
</evidence>
<reference evidence="3" key="1">
    <citation type="submission" date="2022-04" db="EMBL/GenBank/DDBJ databases">
        <title>Carnegiea gigantea Genome sequencing and assembly v2.</title>
        <authorList>
            <person name="Copetti D."/>
            <person name="Sanderson M.J."/>
            <person name="Burquez A."/>
            <person name="Wojciechowski M.F."/>
        </authorList>
    </citation>
    <scope>NUCLEOTIDE SEQUENCE</scope>
    <source>
        <strain evidence="3">SGP5-SGP5p</strain>
        <tissue evidence="3">Aerial part</tissue>
    </source>
</reference>
<accession>A0A9Q1GS93</accession>
<feature type="region of interest" description="Disordered" evidence="1">
    <location>
        <begin position="275"/>
        <end position="306"/>
    </location>
</feature>
<protein>
    <recommendedName>
        <fullName evidence="2">DUF4283 domain-containing protein</fullName>
    </recommendedName>
</protein>
<keyword evidence="4" id="KW-1185">Reference proteome</keyword>
<gene>
    <name evidence="3" type="ORF">Cgig2_015610</name>
</gene>